<feature type="compositionally biased region" description="Acidic residues" evidence="2">
    <location>
        <begin position="508"/>
        <end position="520"/>
    </location>
</feature>
<feature type="region of interest" description="Disordered" evidence="2">
    <location>
        <begin position="199"/>
        <end position="263"/>
    </location>
</feature>
<dbReference type="SUPFAM" id="SSF81383">
    <property type="entry name" value="F-box domain"/>
    <property type="match status" value="1"/>
</dbReference>
<evidence type="ECO:0000259" key="3">
    <source>
        <dbReference type="PROSITE" id="PS50181"/>
    </source>
</evidence>
<dbReference type="GeneID" id="41972294"/>
<dbReference type="SMART" id="SM00256">
    <property type="entry name" value="FBOX"/>
    <property type="match status" value="1"/>
</dbReference>
<dbReference type="STRING" id="1093900.A0A507B5I4"/>
<feature type="compositionally biased region" description="Basic and acidic residues" evidence="2">
    <location>
        <begin position="445"/>
        <end position="456"/>
    </location>
</feature>
<dbReference type="Pfam" id="PF00646">
    <property type="entry name" value="F-box"/>
    <property type="match status" value="1"/>
</dbReference>
<feature type="compositionally biased region" description="Basic and acidic residues" evidence="2">
    <location>
        <begin position="495"/>
        <end position="507"/>
    </location>
</feature>
<evidence type="ECO:0000256" key="1">
    <source>
        <dbReference type="SAM" id="Coils"/>
    </source>
</evidence>
<dbReference type="PROSITE" id="PS50181">
    <property type="entry name" value="FBOX"/>
    <property type="match status" value="1"/>
</dbReference>
<feature type="compositionally biased region" description="Low complexity" evidence="2">
    <location>
        <begin position="483"/>
        <end position="494"/>
    </location>
</feature>
<keyword evidence="5" id="KW-1185">Reference proteome</keyword>
<dbReference type="Gene3D" id="1.20.1280.50">
    <property type="match status" value="1"/>
</dbReference>
<reference evidence="4 5" key="1">
    <citation type="submission" date="2019-06" db="EMBL/GenBank/DDBJ databases">
        <title>Draft genome sequence of the filamentous fungus Phialemoniopsis curvata isolated from diesel fuel.</title>
        <authorList>
            <person name="Varaljay V.A."/>
            <person name="Lyon W.J."/>
            <person name="Crouch A.L."/>
            <person name="Drake C.E."/>
            <person name="Hollomon J.M."/>
            <person name="Nadeau L.J."/>
            <person name="Nunn H.S."/>
            <person name="Stevenson B.S."/>
            <person name="Bojanowski C.L."/>
            <person name="Crookes-Goodson W.J."/>
        </authorList>
    </citation>
    <scope>NUCLEOTIDE SEQUENCE [LARGE SCALE GENOMIC DNA]</scope>
    <source>
        <strain evidence="4 5">D216</strain>
    </source>
</reference>
<feature type="region of interest" description="Disordered" evidence="2">
    <location>
        <begin position="919"/>
        <end position="941"/>
    </location>
</feature>
<comment type="caution">
    <text evidence="4">The sequence shown here is derived from an EMBL/GenBank/DDBJ whole genome shotgun (WGS) entry which is preliminary data.</text>
</comment>
<dbReference type="SUPFAM" id="SSF52047">
    <property type="entry name" value="RNI-like"/>
    <property type="match status" value="1"/>
</dbReference>
<feature type="coiled-coil region" evidence="1">
    <location>
        <begin position="628"/>
        <end position="662"/>
    </location>
</feature>
<feature type="compositionally biased region" description="Low complexity" evidence="2">
    <location>
        <begin position="458"/>
        <end position="475"/>
    </location>
</feature>
<name>A0A507B5I4_9PEZI</name>
<dbReference type="RefSeq" id="XP_030996728.1">
    <property type="nucleotide sequence ID" value="XM_031139303.1"/>
</dbReference>
<keyword evidence="1" id="KW-0175">Coiled coil</keyword>
<accession>A0A507B5I4</accession>
<dbReference type="InParanoid" id="A0A507B5I4"/>
<feature type="compositionally biased region" description="Pro residues" evidence="2">
    <location>
        <begin position="233"/>
        <end position="242"/>
    </location>
</feature>
<dbReference type="InterPro" id="IPR036047">
    <property type="entry name" value="F-box-like_dom_sf"/>
</dbReference>
<feature type="domain" description="F-box" evidence="3">
    <location>
        <begin position="15"/>
        <end position="60"/>
    </location>
</feature>
<feature type="region of interest" description="Disordered" evidence="2">
    <location>
        <begin position="377"/>
        <end position="404"/>
    </location>
</feature>
<feature type="compositionally biased region" description="Polar residues" evidence="2">
    <location>
        <begin position="334"/>
        <end position="343"/>
    </location>
</feature>
<dbReference type="Proteomes" id="UP000319257">
    <property type="component" value="Unassembled WGS sequence"/>
</dbReference>
<feature type="compositionally biased region" description="Pro residues" evidence="2">
    <location>
        <begin position="550"/>
        <end position="559"/>
    </location>
</feature>
<proteinExistence type="predicted"/>
<sequence length="1004" mass="110652">MASTGPQEDASGATHRTILTLPEECQKEIISHCSQSDLICLSLVCKQFRELAAAEIYRKFHIVFPDEDDHAFESSIDGLAGGLDTFVTSDYDYAKHLKDLSLDTLSAGSKAEAAYKPYLYSVSCGKFMNTLLLLTLRKAKTLETFTWNIRVELSRPVYHALHQIKTLSHLHIRLQAGPSLYETPPALPYPIPPLFEPPVPTSHPSSLGPPPPPPPLPAFGAPPVFYVGNATSVPPPPPPKPPTRTRAPKKSSHSINEPPTLSGFKNLRTLSVLDIDNLDVITEIKKCVRNSSSSLSKLKLSFSDALALQARKPPPDIDPEDSDPDDEFQVVPVPQSSGQNISDDATGPAKAFRAQEERKTQEAVLGRIFDVEPYLVKQGPKPPVRKAETPKEEKSAAPNPGKDFINAIKAVSHRLMKDLNGSTAFDTKQQEILDIIESAARKYVAEEEPKTAKDESNGAEGSSSSAASKTEAPETAAEESAEAKAAGSSSLFKDAAGKGKDVDKEVTPEDIDVEEPEDQLALEPGDAPSASNKETAAASEAASEATPTSQPTPTPPPAASVPEGTIQEPKIHADLSSIEKAVTNLNAQKQNFQTLAEKLLAFGTQANQLNKEIMEHRNGGAPFDVARIREAEQQMNGCSQTIQEIQKEMATVQAEIDDAEKLLPTAITEANSTGTREQTSKRIKDYIRSTRGMALKSLAVYLIPVKASVLCKAVDLRVLQKVTLLNVGPQAPIWMQFAKENRLEPIALRKIFTDNVGSAFLTFVSQLEELHEFFILERDNKYKPESFAPATTVTIDHIRRLVLKKHLPTLKRLLIKNMASQEWDMDEKSILLITRKGKNLEELSMSMNISAVHVLSQHIFGLKNLRALHVIQLRNDDTCMWVMRETRRFLIDNLSHYPEMKLEWLSIDDEYRVERIVRPDDPESKKSQKKNKAKGKQKAKASLTNGFNDTFPVLPVDALDGLTDSSGDEDDDSMALKLETIEGLPYYDVWGVKIFKKEVVNGRL</sequence>
<evidence type="ECO:0000313" key="5">
    <source>
        <dbReference type="Proteomes" id="UP000319257"/>
    </source>
</evidence>
<dbReference type="EMBL" id="SKBQ01000024">
    <property type="protein sequence ID" value="TPX15017.1"/>
    <property type="molecule type" value="Genomic_DNA"/>
</dbReference>
<dbReference type="OrthoDB" id="4200124at2759"/>
<evidence type="ECO:0000313" key="4">
    <source>
        <dbReference type="EMBL" id="TPX15017.1"/>
    </source>
</evidence>
<dbReference type="CDD" id="cd09917">
    <property type="entry name" value="F-box_SF"/>
    <property type="match status" value="1"/>
</dbReference>
<feature type="compositionally biased region" description="Low complexity" evidence="2">
    <location>
        <begin position="529"/>
        <end position="549"/>
    </location>
</feature>
<dbReference type="InterPro" id="IPR001810">
    <property type="entry name" value="F-box_dom"/>
</dbReference>
<feature type="compositionally biased region" description="Pro residues" evidence="2">
    <location>
        <begin position="199"/>
        <end position="217"/>
    </location>
</feature>
<protein>
    <recommendedName>
        <fullName evidence="3">F-box domain-containing protein</fullName>
    </recommendedName>
</protein>
<dbReference type="AlphaFoldDB" id="A0A507B5I4"/>
<feature type="region of interest" description="Disordered" evidence="2">
    <location>
        <begin position="310"/>
        <end position="347"/>
    </location>
</feature>
<feature type="compositionally biased region" description="Acidic residues" evidence="2">
    <location>
        <begin position="317"/>
        <end position="328"/>
    </location>
</feature>
<feature type="compositionally biased region" description="Basic and acidic residues" evidence="2">
    <location>
        <begin position="385"/>
        <end position="395"/>
    </location>
</feature>
<feature type="compositionally biased region" description="Basic residues" evidence="2">
    <location>
        <begin position="927"/>
        <end position="939"/>
    </location>
</feature>
<gene>
    <name evidence="4" type="ORF">E0L32_004847</name>
</gene>
<feature type="region of interest" description="Disordered" evidence="2">
    <location>
        <begin position="445"/>
        <end position="564"/>
    </location>
</feature>
<evidence type="ECO:0000256" key="2">
    <source>
        <dbReference type="SAM" id="MobiDB-lite"/>
    </source>
</evidence>
<organism evidence="4 5">
    <name type="scientific">Thyridium curvatum</name>
    <dbReference type="NCBI Taxonomy" id="1093900"/>
    <lineage>
        <taxon>Eukaryota</taxon>
        <taxon>Fungi</taxon>
        <taxon>Dikarya</taxon>
        <taxon>Ascomycota</taxon>
        <taxon>Pezizomycotina</taxon>
        <taxon>Sordariomycetes</taxon>
        <taxon>Sordariomycetidae</taxon>
        <taxon>Thyridiales</taxon>
        <taxon>Thyridiaceae</taxon>
        <taxon>Thyridium</taxon>
    </lineage>
</organism>